<gene>
    <name evidence="4" type="ORF">HMPREF1250_1465</name>
</gene>
<dbReference type="OrthoDB" id="9806718at2"/>
<feature type="transmembrane region" description="Helical" evidence="2">
    <location>
        <begin position="31"/>
        <end position="53"/>
    </location>
</feature>
<evidence type="ECO:0000259" key="3">
    <source>
        <dbReference type="Pfam" id="PF00892"/>
    </source>
</evidence>
<dbReference type="InterPro" id="IPR000620">
    <property type="entry name" value="EamA_dom"/>
</dbReference>
<feature type="transmembrane region" description="Helical" evidence="2">
    <location>
        <begin position="65"/>
        <end position="86"/>
    </location>
</feature>
<dbReference type="EMBL" id="AWXA01000037">
    <property type="protein sequence ID" value="ERT59174.1"/>
    <property type="molecule type" value="Genomic_DNA"/>
</dbReference>
<proteinExistence type="inferred from homology"/>
<accession>U7UJX3</accession>
<dbReference type="RefSeq" id="WP_023053801.1">
    <property type="nucleotide sequence ID" value="NZ_AWXA01000037.1"/>
</dbReference>
<evidence type="ECO:0000256" key="1">
    <source>
        <dbReference type="ARBA" id="ARBA00007362"/>
    </source>
</evidence>
<reference evidence="4 5" key="1">
    <citation type="submission" date="2013-09" db="EMBL/GenBank/DDBJ databases">
        <authorList>
            <person name="Durkin A.S."/>
            <person name="Haft D.R."/>
            <person name="McCorrison J."/>
            <person name="Torralba M."/>
            <person name="Gillis M."/>
            <person name="Haft D.H."/>
            <person name="Methe B."/>
            <person name="Sutton G."/>
            <person name="Nelson K.E."/>
        </authorList>
    </citation>
    <scope>NUCLEOTIDE SEQUENCE [LARGE SCALE GENOMIC DNA]</scope>
    <source>
        <strain evidence="4 5">BV3C16-1</strain>
    </source>
</reference>
<comment type="caution">
    <text evidence="4">The sequence shown here is derived from an EMBL/GenBank/DDBJ whole genome shotgun (WGS) entry which is preliminary data.</text>
</comment>
<dbReference type="PANTHER" id="PTHR22911:SF137">
    <property type="entry name" value="SOLUTE CARRIER FAMILY 35 MEMBER G2-RELATED"/>
    <property type="match status" value="1"/>
</dbReference>
<organism evidence="4 5">
    <name type="scientific">Megasphaera vaginalis</name>
    <name type="common">ex Srinivasan et al. 2021</name>
    <dbReference type="NCBI Taxonomy" id="1111454"/>
    <lineage>
        <taxon>Bacteria</taxon>
        <taxon>Bacillati</taxon>
        <taxon>Bacillota</taxon>
        <taxon>Negativicutes</taxon>
        <taxon>Veillonellales</taxon>
        <taxon>Veillonellaceae</taxon>
        <taxon>Megasphaera</taxon>
    </lineage>
</organism>
<keyword evidence="2" id="KW-0472">Membrane</keyword>
<dbReference type="InterPro" id="IPR037185">
    <property type="entry name" value="EmrE-like"/>
</dbReference>
<sequence length="131" mass="13699">MTALLFAFASAVFAALTAILAKIGMDGVDSTTATAVRTVVVLVMSWAMVFIAGHGSSLQSFTSRNWWFLLLSGLATGASWLCYFKALQTGSVAQIVAIDKCSIVFTVLLAAVLLGEGISLKTAAGTFVMIL</sequence>
<dbReference type="SUPFAM" id="SSF103481">
    <property type="entry name" value="Multidrug resistance efflux transporter EmrE"/>
    <property type="match status" value="1"/>
</dbReference>
<dbReference type="Pfam" id="PF00892">
    <property type="entry name" value="EamA"/>
    <property type="match status" value="1"/>
</dbReference>
<evidence type="ECO:0000313" key="4">
    <source>
        <dbReference type="EMBL" id="ERT59174.1"/>
    </source>
</evidence>
<dbReference type="AlphaFoldDB" id="U7UJX3"/>
<name>U7UJX3_9FIRM</name>
<dbReference type="STRING" id="1111454.HMPREF1250_1465"/>
<feature type="domain" description="EamA" evidence="3">
    <location>
        <begin position="2"/>
        <end position="131"/>
    </location>
</feature>
<dbReference type="PANTHER" id="PTHR22911">
    <property type="entry name" value="ACYL-MALONYL CONDENSING ENZYME-RELATED"/>
    <property type="match status" value="1"/>
</dbReference>
<dbReference type="PATRIC" id="fig|1111454.3.peg.1385"/>
<comment type="similarity">
    <text evidence="1">Belongs to the EamA transporter family.</text>
</comment>
<dbReference type="GO" id="GO:0016020">
    <property type="term" value="C:membrane"/>
    <property type="evidence" value="ECO:0007669"/>
    <property type="project" value="InterPro"/>
</dbReference>
<evidence type="ECO:0000313" key="5">
    <source>
        <dbReference type="Proteomes" id="UP000017090"/>
    </source>
</evidence>
<keyword evidence="2" id="KW-1133">Transmembrane helix</keyword>
<feature type="transmembrane region" description="Helical" evidence="2">
    <location>
        <begin position="92"/>
        <end position="114"/>
    </location>
</feature>
<dbReference type="eggNOG" id="COG2510">
    <property type="taxonomic scope" value="Bacteria"/>
</dbReference>
<dbReference type="Gene3D" id="1.10.3730.20">
    <property type="match status" value="1"/>
</dbReference>
<evidence type="ECO:0000256" key="2">
    <source>
        <dbReference type="SAM" id="Phobius"/>
    </source>
</evidence>
<keyword evidence="2" id="KW-0812">Transmembrane</keyword>
<dbReference type="Proteomes" id="UP000017090">
    <property type="component" value="Unassembled WGS sequence"/>
</dbReference>
<keyword evidence="5" id="KW-1185">Reference proteome</keyword>
<protein>
    <submittedName>
        <fullName evidence="4">EamA-like transporter family protein</fullName>
    </submittedName>
</protein>